<comment type="caution">
    <text evidence="9">The sequence shown here is derived from an EMBL/GenBank/DDBJ whole genome shotgun (WGS) entry which is preliminary data.</text>
</comment>
<dbReference type="GO" id="GO:0005886">
    <property type="term" value="C:plasma membrane"/>
    <property type="evidence" value="ECO:0007669"/>
    <property type="project" value="UniProtKB-SubCell"/>
</dbReference>
<feature type="transmembrane region" description="Helical" evidence="8">
    <location>
        <begin position="222"/>
        <end position="241"/>
    </location>
</feature>
<name>A0AA43XLG4_9CLOT</name>
<gene>
    <name evidence="9" type="ORF">ISALK_08755</name>
</gene>
<keyword evidence="7 8" id="KW-0472">Membrane</keyword>
<feature type="transmembrane region" description="Helical" evidence="8">
    <location>
        <begin position="12"/>
        <end position="37"/>
    </location>
</feature>
<evidence type="ECO:0000313" key="9">
    <source>
        <dbReference type="EMBL" id="NBG88591.1"/>
    </source>
</evidence>
<dbReference type="InterPro" id="IPR002781">
    <property type="entry name" value="TM_pro_TauE-like"/>
</dbReference>
<keyword evidence="5 8" id="KW-0812">Transmembrane</keyword>
<sequence length="244" mass="26685">MEAIPQQIIAGMLIIFMAAMTQGATSFGFSLIALPLLGLMLPLQVAVPILMIYSLILNSMILYSIREHVQLKKILLLVIFGMVGTPFGVQLLKVLEENTLKMMVGIIIVLVAGINFTGYHFTVRNEKAAFIPVGIASGLLNGSVSFGGPPIVLFLNNQRVEKQIFRGNLTLYFWIINLFSIPTYFLSGLITQEVAGYALYLLPGLLLGTFLGIRMGNRVNEALFKRVSMSLIMGMGILSILSGI</sequence>
<dbReference type="Proteomes" id="UP000449710">
    <property type="component" value="Unassembled WGS sequence"/>
</dbReference>
<evidence type="ECO:0000313" key="10">
    <source>
        <dbReference type="Proteomes" id="UP000449710"/>
    </source>
</evidence>
<dbReference type="PANTHER" id="PTHR30269">
    <property type="entry name" value="TRANSMEMBRANE PROTEIN YFCA"/>
    <property type="match status" value="1"/>
</dbReference>
<organism evidence="9 10">
    <name type="scientific">Isachenkonia alkalipeptolytica</name>
    <dbReference type="NCBI Taxonomy" id="2565777"/>
    <lineage>
        <taxon>Bacteria</taxon>
        <taxon>Bacillati</taxon>
        <taxon>Bacillota</taxon>
        <taxon>Clostridia</taxon>
        <taxon>Eubacteriales</taxon>
        <taxon>Clostridiaceae</taxon>
        <taxon>Isachenkonia</taxon>
    </lineage>
</organism>
<accession>A0AA43XLG4</accession>
<feature type="transmembrane region" description="Helical" evidence="8">
    <location>
        <begin position="171"/>
        <end position="190"/>
    </location>
</feature>
<reference evidence="9 10" key="1">
    <citation type="submission" date="2019-04" db="EMBL/GenBank/DDBJ databases">
        <title>Isachenkonia alkalipeptolytica gen. nov. sp. nov. a new anaerobic, alkiliphilic organothrophic bacterium capable to reduce synthesized ferrihydrite isolated from a soda lake.</title>
        <authorList>
            <person name="Toshchakov S.V."/>
            <person name="Zavarzina D.G."/>
            <person name="Zhilina T.N."/>
            <person name="Kostrikina N.A."/>
            <person name="Kublanov I.V."/>
        </authorList>
    </citation>
    <scope>NUCLEOTIDE SEQUENCE [LARGE SCALE GENOMIC DNA]</scope>
    <source>
        <strain evidence="9 10">Z-1701</strain>
    </source>
</reference>
<evidence type="ECO:0000256" key="8">
    <source>
        <dbReference type="RuleBase" id="RU363041"/>
    </source>
</evidence>
<evidence type="ECO:0000256" key="3">
    <source>
        <dbReference type="ARBA" id="ARBA00022448"/>
    </source>
</evidence>
<proteinExistence type="inferred from homology"/>
<dbReference type="Pfam" id="PF01925">
    <property type="entry name" value="TauE"/>
    <property type="match status" value="1"/>
</dbReference>
<feature type="transmembrane region" description="Helical" evidence="8">
    <location>
        <begin position="43"/>
        <end position="62"/>
    </location>
</feature>
<evidence type="ECO:0000256" key="5">
    <source>
        <dbReference type="ARBA" id="ARBA00022692"/>
    </source>
</evidence>
<evidence type="ECO:0000256" key="4">
    <source>
        <dbReference type="ARBA" id="ARBA00022475"/>
    </source>
</evidence>
<dbReference type="EMBL" id="SUMG01000009">
    <property type="protein sequence ID" value="NBG88591.1"/>
    <property type="molecule type" value="Genomic_DNA"/>
</dbReference>
<keyword evidence="10" id="KW-1185">Reference proteome</keyword>
<keyword evidence="3" id="KW-0813">Transport</keyword>
<feature type="transmembrane region" description="Helical" evidence="8">
    <location>
        <begin position="197"/>
        <end position="216"/>
    </location>
</feature>
<protein>
    <recommendedName>
        <fullName evidence="8">Probable membrane transporter protein</fullName>
    </recommendedName>
</protein>
<comment type="similarity">
    <text evidence="2 8">Belongs to the 4-toluene sulfonate uptake permease (TSUP) (TC 2.A.102) family.</text>
</comment>
<evidence type="ECO:0000256" key="7">
    <source>
        <dbReference type="ARBA" id="ARBA00023136"/>
    </source>
</evidence>
<keyword evidence="4 8" id="KW-1003">Cell membrane</keyword>
<dbReference type="AlphaFoldDB" id="A0AA43XLG4"/>
<dbReference type="PANTHER" id="PTHR30269:SF37">
    <property type="entry name" value="MEMBRANE TRANSPORTER PROTEIN"/>
    <property type="match status" value="1"/>
</dbReference>
<feature type="transmembrane region" description="Helical" evidence="8">
    <location>
        <begin position="74"/>
        <end position="92"/>
    </location>
</feature>
<dbReference type="RefSeq" id="WP_160721346.1">
    <property type="nucleotide sequence ID" value="NZ_SUMG01000009.1"/>
</dbReference>
<feature type="transmembrane region" description="Helical" evidence="8">
    <location>
        <begin position="104"/>
        <end position="122"/>
    </location>
</feature>
<dbReference type="InterPro" id="IPR052017">
    <property type="entry name" value="TSUP"/>
</dbReference>
<keyword evidence="6 8" id="KW-1133">Transmembrane helix</keyword>
<evidence type="ECO:0000256" key="1">
    <source>
        <dbReference type="ARBA" id="ARBA00004651"/>
    </source>
</evidence>
<feature type="transmembrane region" description="Helical" evidence="8">
    <location>
        <begin position="129"/>
        <end position="151"/>
    </location>
</feature>
<evidence type="ECO:0000256" key="2">
    <source>
        <dbReference type="ARBA" id="ARBA00009142"/>
    </source>
</evidence>
<evidence type="ECO:0000256" key="6">
    <source>
        <dbReference type="ARBA" id="ARBA00022989"/>
    </source>
</evidence>
<comment type="subcellular location">
    <subcellularLocation>
        <location evidence="1 8">Cell membrane</location>
        <topology evidence="1 8">Multi-pass membrane protein</topology>
    </subcellularLocation>
</comment>